<feature type="transmembrane region" description="Helical" evidence="2">
    <location>
        <begin position="86"/>
        <end position="104"/>
    </location>
</feature>
<dbReference type="AlphaFoldDB" id="A0A3S4ZR67"/>
<keyword evidence="2" id="KW-1133">Transmembrane helix</keyword>
<protein>
    <submittedName>
        <fullName evidence="3">Uncharacterized protein</fullName>
    </submittedName>
</protein>
<gene>
    <name evidence="3" type="ORF">PXEA_LOCUS11209</name>
</gene>
<evidence type="ECO:0000313" key="4">
    <source>
        <dbReference type="Proteomes" id="UP000784294"/>
    </source>
</evidence>
<keyword evidence="4" id="KW-1185">Reference proteome</keyword>
<organism evidence="3 4">
    <name type="scientific">Protopolystoma xenopodis</name>
    <dbReference type="NCBI Taxonomy" id="117903"/>
    <lineage>
        <taxon>Eukaryota</taxon>
        <taxon>Metazoa</taxon>
        <taxon>Spiralia</taxon>
        <taxon>Lophotrochozoa</taxon>
        <taxon>Platyhelminthes</taxon>
        <taxon>Monogenea</taxon>
        <taxon>Polyopisthocotylea</taxon>
        <taxon>Polystomatidea</taxon>
        <taxon>Polystomatidae</taxon>
        <taxon>Protopolystoma</taxon>
    </lineage>
</organism>
<comment type="caution">
    <text evidence="3">The sequence shown here is derived from an EMBL/GenBank/DDBJ whole genome shotgun (WGS) entry which is preliminary data.</text>
</comment>
<name>A0A3S4ZR67_9PLAT</name>
<evidence type="ECO:0000256" key="2">
    <source>
        <dbReference type="SAM" id="Phobius"/>
    </source>
</evidence>
<keyword evidence="2" id="KW-0472">Membrane</keyword>
<evidence type="ECO:0000256" key="1">
    <source>
        <dbReference type="SAM" id="MobiDB-lite"/>
    </source>
</evidence>
<dbReference type="Proteomes" id="UP000784294">
    <property type="component" value="Unassembled WGS sequence"/>
</dbReference>
<dbReference type="EMBL" id="CAAALY010034095">
    <property type="protein sequence ID" value="VEL17769.1"/>
    <property type="molecule type" value="Genomic_DNA"/>
</dbReference>
<proteinExistence type="predicted"/>
<sequence>MLLGGAQTSADVTAAKSCLTPSAGFPRAGSLATGLELGLGRPGATTATATATATTMGSRKAGFAKHLMASLVAAHRMPMSPDYRRILGLSILLPSLATCLFLLATSMPCWERVEFPFDEFQLVMQAGRPDAVASDRRKEGLQNRRLHLGLAHFAIRALLLPNRSVEPVVGPKARHLQPMPVGMVISRRRSRQGVDEQVSANPSGLRVPFLETAESNQRPRHEGTVTRQSGEQTWCLLNTWSGIWSSCDFLEGESTLVAE</sequence>
<evidence type="ECO:0000313" key="3">
    <source>
        <dbReference type="EMBL" id="VEL17769.1"/>
    </source>
</evidence>
<feature type="region of interest" description="Disordered" evidence="1">
    <location>
        <begin position="205"/>
        <end position="228"/>
    </location>
</feature>
<reference evidence="3" key="1">
    <citation type="submission" date="2018-11" db="EMBL/GenBank/DDBJ databases">
        <authorList>
            <consortium name="Pathogen Informatics"/>
        </authorList>
    </citation>
    <scope>NUCLEOTIDE SEQUENCE</scope>
</reference>
<accession>A0A3S4ZR67</accession>
<keyword evidence="2" id="KW-0812">Transmembrane</keyword>